<dbReference type="EMBL" id="CAJNOV010002875">
    <property type="protein sequence ID" value="CAF1119729.1"/>
    <property type="molecule type" value="Genomic_DNA"/>
</dbReference>
<dbReference type="OrthoDB" id="9995275at2759"/>
<dbReference type="SUPFAM" id="SSF52047">
    <property type="entry name" value="RNI-like"/>
    <property type="match status" value="1"/>
</dbReference>
<reference evidence="3" key="1">
    <citation type="submission" date="2021-02" db="EMBL/GenBank/DDBJ databases">
        <authorList>
            <person name="Nowell W R."/>
        </authorList>
    </citation>
    <scope>NUCLEOTIDE SEQUENCE</scope>
</reference>
<dbReference type="Proteomes" id="UP000681967">
    <property type="component" value="Unassembled WGS sequence"/>
</dbReference>
<proteinExistence type="predicted"/>
<dbReference type="Proteomes" id="UP000663824">
    <property type="component" value="Unassembled WGS sequence"/>
</dbReference>
<dbReference type="EMBL" id="CAJNRE010002163">
    <property type="protein sequence ID" value="CAF1969011.1"/>
    <property type="molecule type" value="Genomic_DNA"/>
</dbReference>
<accession>A0A816M9F7</accession>
<dbReference type="Gene3D" id="3.80.10.10">
    <property type="entry name" value="Ribonuclease Inhibitor"/>
    <property type="match status" value="1"/>
</dbReference>
<dbReference type="InterPro" id="IPR032675">
    <property type="entry name" value="LRR_dom_sf"/>
</dbReference>
<evidence type="ECO:0000313" key="5">
    <source>
        <dbReference type="EMBL" id="CAF4093072.1"/>
    </source>
</evidence>
<dbReference type="Proteomes" id="UP000681720">
    <property type="component" value="Unassembled WGS sequence"/>
</dbReference>
<dbReference type="Proteomes" id="UP000663855">
    <property type="component" value="Unassembled WGS sequence"/>
</dbReference>
<evidence type="ECO:0000313" key="4">
    <source>
        <dbReference type="EMBL" id="CAF3962531.1"/>
    </source>
</evidence>
<evidence type="ECO:0008006" key="8">
    <source>
        <dbReference type="Google" id="ProtNLM"/>
    </source>
</evidence>
<dbReference type="AlphaFoldDB" id="A0A816M9F7"/>
<dbReference type="EMBL" id="CAJOBI010003272">
    <property type="protein sequence ID" value="CAF3962531.1"/>
    <property type="molecule type" value="Genomic_DNA"/>
</dbReference>
<gene>
    <name evidence="5" type="ORF">BYL167_LOCUS18711</name>
    <name evidence="1" type="ORF">CJN711_LOCUS8012</name>
    <name evidence="6" type="ORF">GIL414_LOCUS27541</name>
    <name evidence="2" type="ORF">KQP761_LOCUS11766</name>
    <name evidence="3" type="ORF">MBJ925_LOCUS6721</name>
    <name evidence="4" type="ORF">SMN809_LOCUS9874</name>
</gene>
<dbReference type="EMBL" id="CAJNOW010005310">
    <property type="protein sequence ID" value="CAF1446360.1"/>
    <property type="molecule type" value="Genomic_DNA"/>
</dbReference>
<dbReference type="EMBL" id="CAJOBH010007739">
    <property type="protein sequence ID" value="CAF4093072.1"/>
    <property type="molecule type" value="Genomic_DNA"/>
</dbReference>
<organism evidence="3 7">
    <name type="scientific">Rotaria magnacalcarata</name>
    <dbReference type="NCBI Taxonomy" id="392030"/>
    <lineage>
        <taxon>Eukaryota</taxon>
        <taxon>Metazoa</taxon>
        <taxon>Spiralia</taxon>
        <taxon>Gnathifera</taxon>
        <taxon>Rotifera</taxon>
        <taxon>Eurotatoria</taxon>
        <taxon>Bdelloidea</taxon>
        <taxon>Philodinida</taxon>
        <taxon>Philodinidae</taxon>
        <taxon>Rotaria</taxon>
    </lineage>
</organism>
<evidence type="ECO:0000313" key="6">
    <source>
        <dbReference type="EMBL" id="CAF4340539.1"/>
    </source>
</evidence>
<sequence>MHLESLANELLLDIFEYFHAVQLLRSFQGLNRRVNTLILTHFQKHRFDFRTASKQHFDSVCEINLPLILDQISSLGLSNDDEIPHQIDLFRSYGWKLDQFQNLSSLSLDHIRSGDIICEVLCECSQLIHLNLNSCYFGDKQDDILRFVNCVWSLPKLTYCCLNMSFKHGLYMPISNNISLSLERLSVLGVSYRIDQLTHLCEYTPHLQSFTFDLSSTSSGEEIKKSLSSITALNLVFVGTQHGIIGNLLQHVPNLCRLKIETMYLEMNGHDWEHIIRRCLPKLKAFQLKMRFEVTREKHRKELFNSFQTRFWLEEQQWYIRYHYNLDDSSNMICLYTLPFSFSYLDIFFPIHFESTCPQDDDDNNQYLSYNHVQHLLYRSSSANNIIVSNLHFSNITQLSVTLPANNHLRFIIKKLDRLTTLEVSRSKSMSNVDAQLQLQNILDLAPYICSLKFNSWREGQFQNQDSLMADRLTPIVLKTRLIRQVNLRGYDWWFNDEECVLIRDSSLMKNCEVLFIKVQNRMNLLYLINSLNNLLALIVQSRDDNWTWNDYSSSIDDSYVQWLQQNLPSKCSVKRDSRFVHCIRIWIHL</sequence>
<dbReference type="EMBL" id="CAJOBJ010043990">
    <property type="protein sequence ID" value="CAF4340539.1"/>
    <property type="molecule type" value="Genomic_DNA"/>
</dbReference>
<dbReference type="Proteomes" id="UP000676336">
    <property type="component" value="Unassembled WGS sequence"/>
</dbReference>
<evidence type="ECO:0000313" key="3">
    <source>
        <dbReference type="EMBL" id="CAF1969011.1"/>
    </source>
</evidence>
<evidence type="ECO:0000313" key="2">
    <source>
        <dbReference type="EMBL" id="CAF1446360.1"/>
    </source>
</evidence>
<name>A0A816M9F7_9BILA</name>
<evidence type="ECO:0000313" key="1">
    <source>
        <dbReference type="EMBL" id="CAF1119729.1"/>
    </source>
</evidence>
<evidence type="ECO:0000313" key="7">
    <source>
        <dbReference type="Proteomes" id="UP000663824"/>
    </source>
</evidence>
<protein>
    <recommendedName>
        <fullName evidence="8">F-box domain-containing protein</fullName>
    </recommendedName>
</protein>
<dbReference type="Proteomes" id="UP000663834">
    <property type="component" value="Unassembled WGS sequence"/>
</dbReference>
<comment type="caution">
    <text evidence="3">The sequence shown here is derived from an EMBL/GenBank/DDBJ whole genome shotgun (WGS) entry which is preliminary data.</text>
</comment>